<protein>
    <recommendedName>
        <fullName evidence="2">Solute-binding protein family 3/N-terminal domain-containing protein</fullName>
    </recommendedName>
</protein>
<organism evidence="3 4">
    <name type="scientific">Prochlorothrix hollandica PCC 9006 = CALU 1027</name>
    <dbReference type="NCBI Taxonomy" id="317619"/>
    <lineage>
        <taxon>Bacteria</taxon>
        <taxon>Bacillati</taxon>
        <taxon>Cyanobacteriota</taxon>
        <taxon>Cyanophyceae</taxon>
        <taxon>Prochlorotrichales</taxon>
        <taxon>Prochlorotrichaceae</taxon>
        <taxon>Prochlorothrix</taxon>
    </lineage>
</organism>
<dbReference type="OrthoDB" id="9774451at2"/>
<dbReference type="Proteomes" id="UP000034681">
    <property type="component" value="Unassembled WGS sequence"/>
</dbReference>
<evidence type="ECO:0000313" key="4">
    <source>
        <dbReference type="Proteomes" id="UP000034681"/>
    </source>
</evidence>
<evidence type="ECO:0000313" key="3">
    <source>
        <dbReference type="EMBL" id="KKI98886.1"/>
    </source>
</evidence>
<dbReference type="RefSeq" id="WP_017712331.1">
    <property type="nucleotide sequence ID" value="NZ_KB235937.1"/>
</dbReference>
<sequence length="227" mass="25475">MCQSVSQGSDISFMRNLASELELEVRFNRDSSRYDELIARTALNEFDVAIGKLSTPMSRLKKLHTSPDYILLKQALLIDRTKLLALGGKDALSIQNILKNEPISIGLIGGSAHERWAKINFPNAEIIGYPSWTDAINAVATGEVFSIYRDEGEIKKIMLAQPQLSIKLKSVLLSDLDDNKAIYVSRANPQLAEIIDRVLMDSKQVWTTDRLIDEFRDIYTDPAFASK</sequence>
<name>A0A0M2PX00_PROHO</name>
<evidence type="ECO:0000259" key="2">
    <source>
        <dbReference type="Pfam" id="PF00497"/>
    </source>
</evidence>
<accession>A0A0M2PX00</accession>
<reference evidence="3" key="1">
    <citation type="submission" date="2012-04" db="EMBL/GenBank/DDBJ databases">
        <authorList>
            <person name="Borisov I.G."/>
            <person name="Ivanikova N.V."/>
            <person name="Pinevich A.V."/>
        </authorList>
    </citation>
    <scope>NUCLEOTIDE SEQUENCE</scope>
    <source>
        <strain evidence="3">CALU 1027</strain>
    </source>
</reference>
<feature type="domain" description="Solute-binding protein family 3/N-terminal" evidence="2">
    <location>
        <begin position="7"/>
        <end position="214"/>
    </location>
</feature>
<gene>
    <name evidence="3" type="ORF">PROH_13655</name>
</gene>
<evidence type="ECO:0000256" key="1">
    <source>
        <dbReference type="ARBA" id="ARBA00022729"/>
    </source>
</evidence>
<dbReference type="Pfam" id="PF00497">
    <property type="entry name" value="SBP_bac_3"/>
    <property type="match status" value="1"/>
</dbReference>
<dbReference type="EMBL" id="AJTX02000006">
    <property type="protein sequence ID" value="KKI98886.1"/>
    <property type="molecule type" value="Genomic_DNA"/>
</dbReference>
<dbReference type="eggNOG" id="COG0834">
    <property type="taxonomic scope" value="Bacteria"/>
</dbReference>
<dbReference type="SUPFAM" id="SSF53850">
    <property type="entry name" value="Periplasmic binding protein-like II"/>
    <property type="match status" value="1"/>
</dbReference>
<keyword evidence="4" id="KW-1185">Reference proteome</keyword>
<dbReference type="PANTHER" id="PTHR35936">
    <property type="entry name" value="MEMBRANE-BOUND LYTIC MUREIN TRANSGLYCOSYLASE F"/>
    <property type="match status" value="1"/>
</dbReference>
<dbReference type="STRING" id="317619.GCA_000332315_01863"/>
<comment type="caution">
    <text evidence="3">The sequence shown here is derived from an EMBL/GenBank/DDBJ whole genome shotgun (WGS) entry which is preliminary data.</text>
</comment>
<proteinExistence type="predicted"/>
<dbReference type="InterPro" id="IPR001638">
    <property type="entry name" value="Solute-binding_3/MltF_N"/>
</dbReference>
<dbReference type="PANTHER" id="PTHR35936:SF19">
    <property type="entry name" value="AMINO-ACID-BINDING PROTEIN YXEM-RELATED"/>
    <property type="match status" value="1"/>
</dbReference>
<dbReference type="AlphaFoldDB" id="A0A0M2PX00"/>
<keyword evidence="1" id="KW-0732">Signal</keyword>
<dbReference type="Gene3D" id="3.40.190.10">
    <property type="entry name" value="Periplasmic binding protein-like II"/>
    <property type="match status" value="2"/>
</dbReference>